<dbReference type="InterPro" id="IPR001173">
    <property type="entry name" value="Glyco_trans_2-like"/>
</dbReference>
<dbReference type="PANTHER" id="PTHR43179">
    <property type="entry name" value="RHAMNOSYLTRANSFERASE WBBL"/>
    <property type="match status" value="1"/>
</dbReference>
<dbReference type="AlphaFoldDB" id="A0A956M204"/>
<feature type="non-terminal residue" evidence="2">
    <location>
        <position position="311"/>
    </location>
</feature>
<dbReference type="Gene3D" id="3.90.550.10">
    <property type="entry name" value="Spore Coat Polysaccharide Biosynthesis Protein SpsA, Chain A"/>
    <property type="match status" value="1"/>
</dbReference>
<dbReference type="PANTHER" id="PTHR43179:SF7">
    <property type="entry name" value="RHAMNOSYLTRANSFERASE WBBL"/>
    <property type="match status" value="1"/>
</dbReference>
<dbReference type="Pfam" id="PF00535">
    <property type="entry name" value="Glycos_transf_2"/>
    <property type="match status" value="1"/>
</dbReference>
<reference evidence="2" key="1">
    <citation type="submission" date="2020-04" db="EMBL/GenBank/DDBJ databases">
        <authorList>
            <person name="Zhang T."/>
        </authorList>
    </citation>
    <scope>NUCLEOTIDE SEQUENCE</scope>
    <source>
        <strain evidence="2">HKST-UBA01</strain>
    </source>
</reference>
<evidence type="ECO:0000259" key="1">
    <source>
        <dbReference type="Pfam" id="PF00535"/>
    </source>
</evidence>
<dbReference type="InterPro" id="IPR029044">
    <property type="entry name" value="Nucleotide-diphossugar_trans"/>
</dbReference>
<organism evidence="2 3">
    <name type="scientific">Eiseniibacteriota bacterium</name>
    <dbReference type="NCBI Taxonomy" id="2212470"/>
    <lineage>
        <taxon>Bacteria</taxon>
        <taxon>Candidatus Eiseniibacteriota</taxon>
    </lineage>
</organism>
<evidence type="ECO:0000313" key="2">
    <source>
        <dbReference type="EMBL" id="MCA9729721.1"/>
    </source>
</evidence>
<gene>
    <name evidence="2" type="ORF">KC729_18710</name>
</gene>
<reference evidence="2" key="2">
    <citation type="journal article" date="2021" name="Microbiome">
        <title>Successional dynamics and alternative stable states in a saline activated sludge microbial community over 9 years.</title>
        <authorList>
            <person name="Wang Y."/>
            <person name="Ye J."/>
            <person name="Ju F."/>
            <person name="Liu L."/>
            <person name="Boyd J.A."/>
            <person name="Deng Y."/>
            <person name="Parks D.H."/>
            <person name="Jiang X."/>
            <person name="Yin X."/>
            <person name="Woodcroft B.J."/>
            <person name="Tyson G.W."/>
            <person name="Hugenholtz P."/>
            <person name="Polz M.F."/>
            <person name="Zhang T."/>
        </authorList>
    </citation>
    <scope>NUCLEOTIDE SEQUENCE</scope>
    <source>
        <strain evidence="2">HKST-UBA01</strain>
    </source>
</reference>
<dbReference type="EMBL" id="JAGQHR010000815">
    <property type="protein sequence ID" value="MCA9729721.1"/>
    <property type="molecule type" value="Genomic_DNA"/>
</dbReference>
<protein>
    <submittedName>
        <fullName evidence="2">Glycosyltransferase family 2 protein</fullName>
    </submittedName>
</protein>
<dbReference type="SUPFAM" id="SSF53448">
    <property type="entry name" value="Nucleotide-diphospho-sugar transferases"/>
    <property type="match status" value="1"/>
</dbReference>
<dbReference type="Proteomes" id="UP000697710">
    <property type="component" value="Unassembled WGS sequence"/>
</dbReference>
<proteinExistence type="predicted"/>
<sequence>MSPHRPIAESSDPISIVIPTYNRIKTLRQVIGSYLSQSRVGEIVIVDDAGTDDTGTFVAELATHDPRIRYVRNEERKGSPTARNVGVAHSTGAYVLFGEDDLRFEPDYALRLMECLEATGAGLAAGRILYPFPGESDADAMARTAHPVEPRVDRKKLFFDASGPAPGPIPVPFIHAIFMVRREVFAKVSFDAGYEGNAYREETDFCLRVGQEGYSLMFCPTAVCVHLPREVVQLGGQMATGIWRYKVWSLRNNHRFLNRHYDYLRRTGVVTDSKLSLLWSFAFSELRKIPSFYLRRYTPGAYAALARRFSK</sequence>
<comment type="caution">
    <text evidence="2">The sequence shown here is derived from an EMBL/GenBank/DDBJ whole genome shotgun (WGS) entry which is preliminary data.</text>
</comment>
<evidence type="ECO:0000313" key="3">
    <source>
        <dbReference type="Proteomes" id="UP000697710"/>
    </source>
</evidence>
<name>A0A956M204_UNCEI</name>
<accession>A0A956M204</accession>
<feature type="domain" description="Glycosyltransferase 2-like" evidence="1">
    <location>
        <begin position="15"/>
        <end position="186"/>
    </location>
</feature>